<dbReference type="PANTHER" id="PTHR31672">
    <property type="entry name" value="BNACNNG10540D PROTEIN"/>
    <property type="match status" value="1"/>
</dbReference>
<dbReference type="Gene3D" id="1.20.1280.50">
    <property type="match status" value="1"/>
</dbReference>
<proteinExistence type="evidence at transcript level"/>
<dbReference type="PANTHER" id="PTHR31672:SF13">
    <property type="entry name" value="F-BOX PROTEIN CPR30-LIKE"/>
    <property type="match status" value="1"/>
</dbReference>
<name>A0A075TYM6_SOLPI</name>
<protein>
    <submittedName>
        <fullName evidence="2">S-locus F-box protein type-7</fullName>
    </submittedName>
</protein>
<evidence type="ECO:0000259" key="1">
    <source>
        <dbReference type="SMART" id="SM00256"/>
    </source>
</evidence>
<dbReference type="EMBL" id="KJ814874">
    <property type="protein sequence ID" value="AIG62936.1"/>
    <property type="molecule type" value="mRNA"/>
</dbReference>
<dbReference type="AlphaFoldDB" id="A0A075TYM6"/>
<dbReference type="InterPro" id="IPR001810">
    <property type="entry name" value="F-box_dom"/>
</dbReference>
<dbReference type="Pfam" id="PF00646">
    <property type="entry name" value="F-box"/>
    <property type="match status" value="1"/>
</dbReference>
<accession>A0A075TYM6</accession>
<reference evidence="2" key="1">
    <citation type="submission" date="2014-04" db="EMBL/GenBank/DDBJ databases">
        <title>Control of interspecific reproductive barriers in tomato.</title>
        <authorList>
            <person name="Guo H."/>
            <person name="Li M."/>
            <person name="Xu C."/>
            <person name="Li Q."/>
            <person name="Zhang Y."/>
            <person name="Xue Y."/>
        </authorList>
    </citation>
    <scope>NUCLEOTIDE SEQUENCE</scope>
    <source>
        <strain evidence="2">LA1589</strain>
        <tissue evidence="2">Pollen</tissue>
    </source>
</reference>
<feature type="domain" description="F-box" evidence="1">
    <location>
        <begin position="9"/>
        <end position="49"/>
    </location>
</feature>
<dbReference type="SMART" id="SM00256">
    <property type="entry name" value="FBOX"/>
    <property type="match status" value="1"/>
</dbReference>
<evidence type="ECO:0000313" key="2">
    <source>
        <dbReference type="EMBL" id="AIG62936.1"/>
    </source>
</evidence>
<gene>
    <name evidence="2" type="primary">SLF7</name>
</gene>
<organism evidence="2">
    <name type="scientific">Solanum pimpinellifolium</name>
    <name type="common">Currant tomato</name>
    <name type="synonym">Lycopersicon pimpinellifolium</name>
    <dbReference type="NCBI Taxonomy" id="4084"/>
    <lineage>
        <taxon>Eukaryota</taxon>
        <taxon>Viridiplantae</taxon>
        <taxon>Streptophyta</taxon>
        <taxon>Embryophyta</taxon>
        <taxon>Tracheophyta</taxon>
        <taxon>Spermatophyta</taxon>
        <taxon>Magnoliopsida</taxon>
        <taxon>eudicotyledons</taxon>
        <taxon>Gunneridae</taxon>
        <taxon>Pentapetalae</taxon>
        <taxon>asterids</taxon>
        <taxon>lamiids</taxon>
        <taxon>Solanales</taxon>
        <taxon>Solanaceae</taxon>
        <taxon>Solanoideae</taxon>
        <taxon>Solaneae</taxon>
        <taxon>Solanum</taxon>
        <taxon>Solanum subgen. Lycopersicon</taxon>
    </lineage>
</organism>
<dbReference type="InterPro" id="IPR036047">
    <property type="entry name" value="F-box-like_dom_sf"/>
</dbReference>
<sequence>MVNGIIKKLGEDLVNNVLVRFPVKSLIRLKCISKRWYTLIQSTTFIHLHLNYQTTIQHEFILFKYSIK</sequence>
<dbReference type="SUPFAM" id="SSF81383">
    <property type="entry name" value="F-box domain"/>
    <property type="match status" value="1"/>
</dbReference>
<dbReference type="InterPro" id="IPR050796">
    <property type="entry name" value="SCF_F-box_component"/>
</dbReference>